<evidence type="ECO:0000313" key="9">
    <source>
        <dbReference type="Proteomes" id="UP000621898"/>
    </source>
</evidence>
<accession>A0ABQ2ZR86</accession>
<keyword evidence="4" id="KW-0479">Metal-binding</keyword>
<keyword evidence="3" id="KW-1029">Fimbrium biogenesis</keyword>
<comment type="similarity">
    <text evidence="2">Belongs to the PilY1 family.</text>
</comment>
<protein>
    <submittedName>
        <fullName evidence="8">Type IV pilus biogenesis factor PilY1</fullName>
    </submittedName>
</protein>
<dbReference type="SUPFAM" id="SSF50998">
    <property type="entry name" value="Quinoprotein alcohol dehydrogenase-like"/>
    <property type="match status" value="1"/>
</dbReference>
<evidence type="ECO:0000313" key="8">
    <source>
        <dbReference type="EMBL" id="GGY23292.1"/>
    </source>
</evidence>
<organism evidence="8 9">
    <name type="scientific">Rhodanobacter panaciterrae</name>
    <dbReference type="NCBI Taxonomy" id="490572"/>
    <lineage>
        <taxon>Bacteria</taxon>
        <taxon>Pseudomonadati</taxon>
        <taxon>Pseudomonadota</taxon>
        <taxon>Gammaproteobacteria</taxon>
        <taxon>Lysobacterales</taxon>
        <taxon>Rhodanobacteraceae</taxon>
        <taxon>Rhodanobacter</taxon>
    </lineage>
</organism>
<keyword evidence="5" id="KW-0106">Calcium</keyword>
<dbReference type="Proteomes" id="UP000621898">
    <property type="component" value="Unassembled WGS sequence"/>
</dbReference>
<evidence type="ECO:0000256" key="2">
    <source>
        <dbReference type="ARBA" id="ARBA00008387"/>
    </source>
</evidence>
<evidence type="ECO:0000259" key="7">
    <source>
        <dbReference type="Pfam" id="PF05567"/>
    </source>
</evidence>
<evidence type="ECO:0000256" key="4">
    <source>
        <dbReference type="ARBA" id="ARBA00022723"/>
    </source>
</evidence>
<dbReference type="InterPro" id="IPR011047">
    <property type="entry name" value="Quinoprotein_ADH-like_sf"/>
</dbReference>
<sequence length="909" mass="95239">MRQALGAVGEYYKTDQPWQSKNATTGNTEELACRQSYTILTTDGFWNDSNPGNGNIDGTSATAPITGINNSSYQYTAALPYSDSNSDTLADVAMKYWMTDLRTSAINEVPTSIEDPAFWQHMTTFTLGLGFTPQGIAPTGTTIDQIFTWANGGSAISNFSWPTPAADSINNIADLAHAAVNGHGGFYSATSPQAFSDGLKNALKRAAERVGTGASLAANSTQLKTGAFAYQANYYTAKWKGDLKAIAVDPNLGTLDTKNKNNWSAVTALPAAAQRNIYTYNPSVSTVAAVAFSDPTKLSSTEQSALGSTATDQQNMINYLRGDASMEKPKPGGIYRTRDTALGDIVDSQPVYVGQPDPNQFVGQAFTGSDTYLTYTATTRQGLIFVAANDGMLHAFNADTGAEVYAYLPAAVITTGGLAGGLATLSDPNYGTTTAVPHQYFNDGELTVADVYFGTAWHSVAVGTTGRGLAKAIYALDVTNPANITLLWERSAGDGGTNADYIGQMTGKPVIAQTNDAGSADTTGNGNWSVLIGNGYNSKNGTAALLQFKISDGTLNVHTTDSTAGNGLAAPAVWMNDLSVGISTMAYAGDAQGRVWSFVLNQATVTKVNGVNVTTYAATPTSTGTKLFTAMDAATGGNAQPITGGMLIGKNPTTQDLWVFFGTGQYLSSADLTTTTTQSWYGLIVQSTTNGLAADGTNTVGRSNLKQRFIVAETPGTAAVLNTDGTVKTAAIAPARAVTPKPTTSDMTGKSGWYMDLLSPTSTTASDGTVTYAYDAAHEIAQGERVVTPNQFQGNQLLATTRIPQVTDLCNPSGRGWIMAVDPFTGTNPTSSFFDLNGDGQINQPADYIMVGGKPVATSGMGFSSLPNNPIFMGGSMLVSFDNGNATSIKTSGTSGTLQRVSWRELIAQ</sequence>
<evidence type="ECO:0000256" key="5">
    <source>
        <dbReference type="ARBA" id="ARBA00022837"/>
    </source>
</evidence>
<comment type="subcellular location">
    <subcellularLocation>
        <location evidence="1">Fimbrium</location>
    </subcellularLocation>
</comment>
<dbReference type="InterPro" id="IPR008707">
    <property type="entry name" value="B-propeller_PilY1"/>
</dbReference>
<name>A0ABQ2ZR86_9GAMM</name>
<dbReference type="Pfam" id="PF05567">
    <property type="entry name" value="T4P_PilY1"/>
    <property type="match status" value="1"/>
</dbReference>
<evidence type="ECO:0000256" key="3">
    <source>
        <dbReference type="ARBA" id="ARBA00022558"/>
    </source>
</evidence>
<keyword evidence="9" id="KW-1185">Reference proteome</keyword>
<keyword evidence="6" id="KW-0281">Fimbrium</keyword>
<proteinExistence type="inferred from homology"/>
<dbReference type="EMBL" id="BMXT01000001">
    <property type="protein sequence ID" value="GGY23292.1"/>
    <property type="molecule type" value="Genomic_DNA"/>
</dbReference>
<evidence type="ECO:0000256" key="1">
    <source>
        <dbReference type="ARBA" id="ARBA00004561"/>
    </source>
</evidence>
<feature type="domain" description="PilY1 beta-propeller" evidence="7">
    <location>
        <begin position="342"/>
        <end position="713"/>
    </location>
</feature>
<gene>
    <name evidence="8" type="primary">pilY1</name>
    <name evidence="8" type="ORF">GCM10008098_15910</name>
</gene>
<reference evidence="9" key="1">
    <citation type="journal article" date="2019" name="Int. J. Syst. Evol. Microbiol.">
        <title>The Global Catalogue of Microorganisms (GCM) 10K type strain sequencing project: providing services to taxonomists for standard genome sequencing and annotation.</title>
        <authorList>
            <consortium name="The Broad Institute Genomics Platform"/>
            <consortium name="The Broad Institute Genome Sequencing Center for Infectious Disease"/>
            <person name="Wu L."/>
            <person name="Ma J."/>
        </authorList>
    </citation>
    <scope>NUCLEOTIDE SEQUENCE [LARGE SCALE GENOMIC DNA]</scope>
    <source>
        <strain evidence="9">KCTC 22232</strain>
    </source>
</reference>
<comment type="caution">
    <text evidence="8">The sequence shown here is derived from an EMBL/GenBank/DDBJ whole genome shotgun (WGS) entry which is preliminary data.</text>
</comment>
<evidence type="ECO:0000256" key="6">
    <source>
        <dbReference type="ARBA" id="ARBA00023263"/>
    </source>
</evidence>